<proteinExistence type="predicted"/>
<sequence length="109" mass="12456">MYSLTSRDIHRGEIHNLVVLEMVDTDNTVADVAHDFAHVWRDILAQPEDSGYHRLVEYQKYGHDGEPLSALYGYGEWRDERLSTLKGSYDPSVQLNGYDAIPIDSADWS</sequence>
<name>A0A4Q4TAD9_9PEZI</name>
<dbReference type="EMBL" id="QJNU01000326">
    <property type="protein sequence ID" value="RYP02187.1"/>
    <property type="molecule type" value="Genomic_DNA"/>
</dbReference>
<dbReference type="AlphaFoldDB" id="A0A4Q4TAD9"/>
<comment type="caution">
    <text evidence="1">The sequence shown here is derived from an EMBL/GenBank/DDBJ whole genome shotgun (WGS) entry which is preliminary data.</text>
</comment>
<evidence type="ECO:0000313" key="1">
    <source>
        <dbReference type="EMBL" id="RYP02187.1"/>
    </source>
</evidence>
<dbReference type="OrthoDB" id="9996127at2759"/>
<protein>
    <recommendedName>
        <fullName evidence="3">Berberine/berberine-like domain-containing protein</fullName>
    </recommendedName>
</protein>
<evidence type="ECO:0000313" key="2">
    <source>
        <dbReference type="Proteomes" id="UP000293360"/>
    </source>
</evidence>
<evidence type="ECO:0008006" key="3">
    <source>
        <dbReference type="Google" id="ProtNLM"/>
    </source>
</evidence>
<accession>A0A4Q4TAD9</accession>
<reference evidence="1 2" key="1">
    <citation type="submission" date="2018-06" db="EMBL/GenBank/DDBJ databases">
        <title>Complete Genomes of Monosporascus.</title>
        <authorList>
            <person name="Robinson A.J."/>
            <person name="Natvig D.O."/>
        </authorList>
    </citation>
    <scope>NUCLEOTIDE SEQUENCE [LARGE SCALE GENOMIC DNA]</scope>
    <source>
        <strain evidence="1 2">CBS 110550</strain>
    </source>
</reference>
<dbReference type="STRING" id="155417.A0A4Q4TAD9"/>
<organism evidence="1 2">
    <name type="scientific">Monosporascus ibericus</name>
    <dbReference type="NCBI Taxonomy" id="155417"/>
    <lineage>
        <taxon>Eukaryota</taxon>
        <taxon>Fungi</taxon>
        <taxon>Dikarya</taxon>
        <taxon>Ascomycota</taxon>
        <taxon>Pezizomycotina</taxon>
        <taxon>Sordariomycetes</taxon>
        <taxon>Xylariomycetidae</taxon>
        <taxon>Xylariales</taxon>
        <taxon>Xylariales incertae sedis</taxon>
        <taxon>Monosporascus</taxon>
    </lineage>
</organism>
<dbReference type="Proteomes" id="UP000293360">
    <property type="component" value="Unassembled WGS sequence"/>
</dbReference>
<keyword evidence="2" id="KW-1185">Reference proteome</keyword>
<gene>
    <name evidence="1" type="ORF">DL764_005904</name>
</gene>